<proteinExistence type="predicted"/>
<comment type="caution">
    <text evidence="2">The sequence shown here is derived from an EMBL/GenBank/DDBJ whole genome shotgun (WGS) entry which is preliminary data.</text>
</comment>
<keyword evidence="3" id="KW-1185">Reference proteome</keyword>
<sequence>MSSIVHALSDLFKSLVELVWSFFTTAGALVQKTAQFALNFATEIIDLVVNFFRGLVDLAGGIVSFVLGNVLMLGVVAAAVFGFLQYQRSQGKQVTVGNKKLN</sequence>
<organism evidence="2 3">
    <name type="scientific">Alternaria dauci</name>
    <dbReference type="NCBI Taxonomy" id="48095"/>
    <lineage>
        <taxon>Eukaryota</taxon>
        <taxon>Fungi</taxon>
        <taxon>Dikarya</taxon>
        <taxon>Ascomycota</taxon>
        <taxon>Pezizomycotina</taxon>
        <taxon>Dothideomycetes</taxon>
        <taxon>Pleosporomycetidae</taxon>
        <taxon>Pleosporales</taxon>
        <taxon>Pleosporineae</taxon>
        <taxon>Pleosporaceae</taxon>
        <taxon>Alternaria</taxon>
        <taxon>Alternaria sect. Porri</taxon>
    </lineage>
</organism>
<evidence type="ECO:0000313" key="2">
    <source>
        <dbReference type="EMBL" id="KAL1792515.1"/>
    </source>
</evidence>
<evidence type="ECO:0000313" key="3">
    <source>
        <dbReference type="Proteomes" id="UP001578633"/>
    </source>
</evidence>
<dbReference type="EMBL" id="JBHGVX010000009">
    <property type="protein sequence ID" value="KAL1792515.1"/>
    <property type="molecule type" value="Genomic_DNA"/>
</dbReference>
<feature type="transmembrane region" description="Helical" evidence="1">
    <location>
        <begin position="62"/>
        <end position="84"/>
    </location>
</feature>
<keyword evidence="1" id="KW-0812">Transmembrane</keyword>
<name>A0ABR3U946_9PLEO</name>
<gene>
    <name evidence="2" type="ORF">ACET3X_009022</name>
</gene>
<evidence type="ECO:0000256" key="1">
    <source>
        <dbReference type="SAM" id="Phobius"/>
    </source>
</evidence>
<dbReference type="GeneID" id="96089344"/>
<reference evidence="2 3" key="1">
    <citation type="submission" date="2024-09" db="EMBL/GenBank/DDBJ databases">
        <title>T2T genomes of carrot and Alternaria dauci and their utility for understanding host-pathogen interaction during carrot leaf blight disease.</title>
        <authorList>
            <person name="Liu W."/>
            <person name="Xu S."/>
            <person name="Ou C."/>
            <person name="Liu X."/>
            <person name="Zhuang F."/>
            <person name="Deng X.W."/>
        </authorList>
    </citation>
    <scope>NUCLEOTIDE SEQUENCE [LARGE SCALE GENOMIC DNA]</scope>
    <source>
        <strain evidence="2 3">A2016</strain>
    </source>
</reference>
<accession>A0ABR3U946</accession>
<protein>
    <submittedName>
        <fullName evidence="2">Uncharacterized protein</fullName>
    </submittedName>
</protein>
<keyword evidence="1" id="KW-1133">Transmembrane helix</keyword>
<dbReference type="Proteomes" id="UP001578633">
    <property type="component" value="Chromosome 9"/>
</dbReference>
<keyword evidence="1" id="KW-0472">Membrane</keyword>
<dbReference type="RefSeq" id="XP_069303099.1">
    <property type="nucleotide sequence ID" value="XM_069455171.1"/>
</dbReference>